<dbReference type="SMART" id="SM00220">
    <property type="entry name" value="S_TKc"/>
    <property type="match status" value="1"/>
</dbReference>
<protein>
    <recommendedName>
        <fullName evidence="9">Protein kinase domain-containing protein</fullName>
    </recommendedName>
</protein>
<dbReference type="Gene3D" id="1.10.510.10">
    <property type="entry name" value="Transferase(Phosphotransferase) domain 1"/>
    <property type="match status" value="1"/>
</dbReference>
<keyword evidence="7" id="KW-1133">Transmembrane helix</keyword>
<dbReference type="InterPro" id="IPR011009">
    <property type="entry name" value="Kinase-like_dom_sf"/>
</dbReference>
<dbReference type="PANTHER" id="PTHR44329:SF214">
    <property type="entry name" value="PROTEIN KINASE DOMAIN-CONTAINING PROTEIN"/>
    <property type="match status" value="1"/>
</dbReference>
<evidence type="ECO:0000256" key="3">
    <source>
        <dbReference type="ARBA" id="ARBA00022777"/>
    </source>
</evidence>
<evidence type="ECO:0000256" key="6">
    <source>
        <dbReference type="SAM" id="MobiDB-lite"/>
    </source>
</evidence>
<evidence type="ECO:0000259" key="9">
    <source>
        <dbReference type="PROSITE" id="PS50011"/>
    </source>
</evidence>
<keyword evidence="8" id="KW-0732">Signal</keyword>
<sequence>MAVCSTLSLLLLCYWAPQCASSRTASLVSTGERFAEEIIKFAQAEGTVNTTLEMSNSISLESATWKVNEQVAGRGFSSGSSLTVRGASEEGHPTVLDAAMKAGLAPRNTRTAITWENIVFVNLCSELIVINPSARLIGLSSSSMYFLPRSRNTNRKDCTVYISRREFLGLLYWIALESFPSWDIRNRWATTVLEFLPATYAIVRSMDEHSISIEYMELPGGADKNITYRTTSNSQDPFGIALPEFGGSLMPHRLCSPDGNSTGPLLSEAQVKSANFTAYPVWLATSSTQFLQALNEIMEHSFEGTDNRRHRKLQHLEMVFILNDISLASGKNGLWGPGLIPHDALLHGSLSSHRPILNFADNEGVLSLGAQSRLFIRNMVLTGLKPVAVRSRDGSMLGSTCLKLVAIHLREGQHVQVVGVTLQVPNYEFLVLLSAANRGAHWQDGASTTAFLLQNVEVFEPKVYNRSQLLMSRYTGWSVNGHDIMFVPMSPLAESDKLLDQDFLSLLENSNKGNEDSVALGVGIGVGVGVGTLLLIASSCLLAIVLRRKRKWPCNKGDTSIQIVTQAQEEELEPITSSMRDRLSNPDFASTSSKRQQASAGTGSPSCTKNATKSRALSTKEGLPADIAPVQEVEVDEDSMPIQRIVADQGDLFNPSYFNMLLRQEVEGLLKEGTGGHSIKLEGLIGKGAWGAVYKGSWKGLTVAVKTVLFTARADEVNKAIPNETRAVLEAAVCISLSHPNIVSTYHYCIKQVRHNENDDKISLHVEGSADVLEDWKLFLVLEYCHCNLGMGIQTGLFGRGNRQNFEKVTHVLLDVAQGALYLHEHHIIHGDLKPDNILLKADSSSPAGLRAKITDFGLSTNLGPTATHASNFRLGTPYYCSPEVAIDGRATKASDVFSFGVVMSELCSGTPPFRKVGGDDYELNPLFPYFPPHVPGAFKDLALRCMNSNVSARPTFKELVSSLQGILQEHESVVQSTGSKGSKRGYV</sequence>
<dbReference type="PROSITE" id="PS50011">
    <property type="entry name" value="PROTEIN_KINASE_DOM"/>
    <property type="match status" value="1"/>
</dbReference>
<dbReference type="InterPro" id="IPR008271">
    <property type="entry name" value="Ser/Thr_kinase_AS"/>
</dbReference>
<dbReference type="GO" id="GO:0004674">
    <property type="term" value="F:protein serine/threonine kinase activity"/>
    <property type="evidence" value="ECO:0007669"/>
    <property type="project" value="TreeGrafter"/>
</dbReference>
<dbReference type="InterPro" id="IPR051681">
    <property type="entry name" value="Ser/Thr_Kinases-Pseudokinases"/>
</dbReference>
<dbReference type="EMBL" id="HBIP01034559">
    <property type="protein sequence ID" value="CAE0506026.1"/>
    <property type="molecule type" value="Transcribed_RNA"/>
</dbReference>
<feature type="region of interest" description="Disordered" evidence="6">
    <location>
        <begin position="573"/>
        <end position="618"/>
    </location>
</feature>
<dbReference type="InterPro" id="IPR000719">
    <property type="entry name" value="Prot_kinase_dom"/>
</dbReference>
<keyword evidence="1" id="KW-0808">Transferase</keyword>
<dbReference type="GO" id="GO:0005524">
    <property type="term" value="F:ATP binding"/>
    <property type="evidence" value="ECO:0007669"/>
    <property type="project" value="UniProtKB-UniRule"/>
</dbReference>
<dbReference type="PANTHER" id="PTHR44329">
    <property type="entry name" value="SERINE/THREONINE-PROTEIN KINASE TNNI3K-RELATED"/>
    <property type="match status" value="1"/>
</dbReference>
<dbReference type="InterPro" id="IPR017441">
    <property type="entry name" value="Protein_kinase_ATP_BS"/>
</dbReference>
<dbReference type="PROSITE" id="PS00107">
    <property type="entry name" value="PROTEIN_KINASE_ATP"/>
    <property type="match status" value="1"/>
</dbReference>
<dbReference type="Pfam" id="PF00069">
    <property type="entry name" value="Pkinase"/>
    <property type="match status" value="1"/>
</dbReference>
<organism evidence="10">
    <name type="scientific">Dunaliella tertiolecta</name>
    <name type="common">Green alga</name>
    <dbReference type="NCBI Taxonomy" id="3047"/>
    <lineage>
        <taxon>Eukaryota</taxon>
        <taxon>Viridiplantae</taxon>
        <taxon>Chlorophyta</taxon>
        <taxon>core chlorophytes</taxon>
        <taxon>Chlorophyceae</taxon>
        <taxon>CS clade</taxon>
        <taxon>Chlamydomonadales</taxon>
        <taxon>Dunaliellaceae</taxon>
        <taxon>Dunaliella</taxon>
    </lineage>
</organism>
<evidence type="ECO:0000256" key="2">
    <source>
        <dbReference type="ARBA" id="ARBA00022741"/>
    </source>
</evidence>
<evidence type="ECO:0000256" key="5">
    <source>
        <dbReference type="PROSITE-ProRule" id="PRU10141"/>
    </source>
</evidence>
<keyword evidence="2 5" id="KW-0547">Nucleotide-binding</keyword>
<name>A0A7S3VV01_DUNTE</name>
<feature type="domain" description="Protein kinase" evidence="9">
    <location>
        <begin position="679"/>
        <end position="974"/>
    </location>
</feature>
<feature type="signal peptide" evidence="8">
    <location>
        <begin position="1"/>
        <end position="21"/>
    </location>
</feature>
<dbReference type="Gene3D" id="3.30.200.20">
    <property type="entry name" value="Phosphorylase Kinase, domain 1"/>
    <property type="match status" value="1"/>
</dbReference>
<accession>A0A7S3VV01</accession>
<dbReference type="PROSITE" id="PS00108">
    <property type="entry name" value="PROTEIN_KINASE_ST"/>
    <property type="match status" value="1"/>
</dbReference>
<dbReference type="SUPFAM" id="SSF56112">
    <property type="entry name" value="Protein kinase-like (PK-like)"/>
    <property type="match status" value="1"/>
</dbReference>
<feature type="transmembrane region" description="Helical" evidence="7">
    <location>
        <begin position="518"/>
        <end position="546"/>
    </location>
</feature>
<keyword evidence="4 5" id="KW-0067">ATP-binding</keyword>
<evidence type="ECO:0000313" key="10">
    <source>
        <dbReference type="EMBL" id="CAE0506026.1"/>
    </source>
</evidence>
<dbReference type="AlphaFoldDB" id="A0A7S3VV01"/>
<keyword evidence="3" id="KW-0418">Kinase</keyword>
<keyword evidence="7" id="KW-0812">Transmembrane</keyword>
<gene>
    <name evidence="10" type="ORF">DTER00134_LOCUS21099</name>
</gene>
<dbReference type="CDD" id="cd14014">
    <property type="entry name" value="STKc_PknB_like"/>
    <property type="match status" value="1"/>
</dbReference>
<reference evidence="10" key="1">
    <citation type="submission" date="2021-01" db="EMBL/GenBank/DDBJ databases">
        <authorList>
            <person name="Corre E."/>
            <person name="Pelletier E."/>
            <person name="Niang G."/>
            <person name="Scheremetjew M."/>
            <person name="Finn R."/>
            <person name="Kale V."/>
            <person name="Holt S."/>
            <person name="Cochrane G."/>
            <person name="Meng A."/>
            <person name="Brown T."/>
            <person name="Cohen L."/>
        </authorList>
    </citation>
    <scope>NUCLEOTIDE SEQUENCE</scope>
    <source>
        <strain evidence="10">CCMP1320</strain>
    </source>
</reference>
<proteinExistence type="predicted"/>
<evidence type="ECO:0000256" key="4">
    <source>
        <dbReference type="ARBA" id="ARBA00022840"/>
    </source>
</evidence>
<evidence type="ECO:0000256" key="7">
    <source>
        <dbReference type="SAM" id="Phobius"/>
    </source>
</evidence>
<evidence type="ECO:0000256" key="1">
    <source>
        <dbReference type="ARBA" id="ARBA00022679"/>
    </source>
</evidence>
<feature type="binding site" evidence="5">
    <location>
        <position position="706"/>
    </location>
    <ligand>
        <name>ATP</name>
        <dbReference type="ChEBI" id="CHEBI:30616"/>
    </ligand>
</feature>
<feature type="compositionally biased region" description="Polar residues" evidence="6">
    <location>
        <begin position="587"/>
        <end position="617"/>
    </location>
</feature>
<evidence type="ECO:0000256" key="8">
    <source>
        <dbReference type="SAM" id="SignalP"/>
    </source>
</evidence>
<keyword evidence="7" id="KW-0472">Membrane</keyword>
<feature type="chain" id="PRO_5030722657" description="Protein kinase domain-containing protein" evidence="8">
    <location>
        <begin position="22"/>
        <end position="988"/>
    </location>
</feature>